<dbReference type="Proteomes" id="UP000767238">
    <property type="component" value="Unassembled WGS sequence"/>
</dbReference>
<protein>
    <submittedName>
        <fullName evidence="3">Uncharacterized protein</fullName>
    </submittedName>
</protein>
<dbReference type="AlphaFoldDB" id="A0A9P8GF93"/>
<evidence type="ECO:0000313" key="3">
    <source>
        <dbReference type="EMBL" id="KAH0220208.1"/>
    </source>
</evidence>
<feature type="non-terminal residue" evidence="3">
    <location>
        <position position="154"/>
    </location>
</feature>
<dbReference type="OrthoDB" id="3942717at2759"/>
<reference evidence="3" key="1">
    <citation type="journal article" date="2021" name="J Fungi (Basel)">
        <title>Virulence traits and population genomics of the black yeast Aureobasidium melanogenum.</title>
        <authorList>
            <person name="Cernosa A."/>
            <person name="Sun X."/>
            <person name="Gostincar C."/>
            <person name="Fang C."/>
            <person name="Gunde-Cimerman N."/>
            <person name="Song Z."/>
        </authorList>
    </citation>
    <scope>NUCLEOTIDE SEQUENCE</scope>
    <source>
        <strain evidence="3">EXF-8016</strain>
    </source>
</reference>
<feature type="compositionally biased region" description="Acidic residues" evidence="2">
    <location>
        <begin position="136"/>
        <end position="154"/>
    </location>
</feature>
<sequence length="154" mass="17665">MASTKPSSSDNAKELKKLQKNIKLMNHQLRLKVDKAYVSKSNYRSDSSYGLEEKINRMIIDRDELKADKLVLKAKKLKLKNKELELMKKNDKLESQKQNLKAKIQDLKTAYHDLIHAGKNVDYDSFSCGHRCCESSSEDSFDEGGYVEDSSDED</sequence>
<feature type="coiled-coil region" evidence="1">
    <location>
        <begin position="62"/>
        <end position="117"/>
    </location>
</feature>
<evidence type="ECO:0000313" key="4">
    <source>
        <dbReference type="Proteomes" id="UP000767238"/>
    </source>
</evidence>
<feature type="region of interest" description="Disordered" evidence="2">
    <location>
        <begin position="135"/>
        <end position="154"/>
    </location>
</feature>
<comment type="caution">
    <text evidence="3">The sequence shown here is derived from an EMBL/GenBank/DDBJ whole genome shotgun (WGS) entry which is preliminary data.</text>
</comment>
<evidence type="ECO:0000256" key="1">
    <source>
        <dbReference type="SAM" id="Coils"/>
    </source>
</evidence>
<keyword evidence="1" id="KW-0175">Coiled coil</keyword>
<name>A0A9P8GF93_AURME</name>
<evidence type="ECO:0000256" key="2">
    <source>
        <dbReference type="SAM" id="MobiDB-lite"/>
    </source>
</evidence>
<gene>
    <name evidence="3" type="ORF">KCV03_g5711</name>
</gene>
<proteinExistence type="predicted"/>
<accession>A0A9P8GF93</accession>
<reference evidence="3" key="2">
    <citation type="submission" date="2021-08" db="EMBL/GenBank/DDBJ databases">
        <authorList>
            <person name="Gostincar C."/>
            <person name="Sun X."/>
            <person name="Song Z."/>
            <person name="Gunde-Cimerman N."/>
        </authorList>
    </citation>
    <scope>NUCLEOTIDE SEQUENCE</scope>
    <source>
        <strain evidence="3">EXF-8016</strain>
    </source>
</reference>
<dbReference type="EMBL" id="JAHFYH010000039">
    <property type="protein sequence ID" value="KAH0220208.1"/>
    <property type="molecule type" value="Genomic_DNA"/>
</dbReference>
<organism evidence="3 4">
    <name type="scientific">Aureobasidium melanogenum</name>
    <name type="common">Aureobasidium pullulans var. melanogenum</name>
    <dbReference type="NCBI Taxonomy" id="46634"/>
    <lineage>
        <taxon>Eukaryota</taxon>
        <taxon>Fungi</taxon>
        <taxon>Dikarya</taxon>
        <taxon>Ascomycota</taxon>
        <taxon>Pezizomycotina</taxon>
        <taxon>Dothideomycetes</taxon>
        <taxon>Dothideomycetidae</taxon>
        <taxon>Dothideales</taxon>
        <taxon>Saccotheciaceae</taxon>
        <taxon>Aureobasidium</taxon>
    </lineage>
</organism>